<dbReference type="EMBL" id="JBFRYA010000001">
    <property type="protein sequence ID" value="MEX1667499.1"/>
    <property type="molecule type" value="Genomic_DNA"/>
</dbReference>
<evidence type="ECO:0008006" key="4">
    <source>
        <dbReference type="Google" id="ProtNLM"/>
    </source>
</evidence>
<reference evidence="2 3" key="1">
    <citation type="journal article" date="2011" name="Int. J. Syst. Evol. Microbiol.">
        <title>Zhongshania antarctica gen. nov., sp. nov. and Zhongshania guokunii sp. nov., gammaproteobacteria respectively isolated from coastal attached (fast) ice and surface seawater of the Antarctic.</title>
        <authorList>
            <person name="Li H.J."/>
            <person name="Zhang X.Y."/>
            <person name="Chen C.X."/>
            <person name="Zhang Y.J."/>
            <person name="Gao Z.M."/>
            <person name="Yu Y."/>
            <person name="Chen X.L."/>
            <person name="Chen B."/>
            <person name="Zhang Y.Z."/>
        </authorList>
    </citation>
    <scope>NUCLEOTIDE SEQUENCE [LARGE SCALE GENOMIC DNA]</scope>
    <source>
        <strain evidence="2 3">ZS6-22T</strain>
    </source>
</reference>
<feature type="chain" id="PRO_5047379798" description="Outer membrane protein beta-barrel domain-containing protein" evidence="1">
    <location>
        <begin position="35"/>
        <end position="247"/>
    </location>
</feature>
<feature type="signal peptide" evidence="1">
    <location>
        <begin position="1"/>
        <end position="34"/>
    </location>
</feature>
<name>A0ABV3U1Z8_9GAMM</name>
<dbReference type="Proteomes" id="UP001557485">
    <property type="component" value="Unassembled WGS sequence"/>
</dbReference>
<keyword evidence="3" id="KW-1185">Reference proteome</keyword>
<proteinExistence type="predicted"/>
<evidence type="ECO:0000256" key="1">
    <source>
        <dbReference type="SAM" id="SignalP"/>
    </source>
</evidence>
<keyword evidence="1" id="KW-0732">Signal</keyword>
<gene>
    <name evidence="2" type="ORF">AB4876_01170</name>
</gene>
<evidence type="ECO:0000313" key="3">
    <source>
        <dbReference type="Proteomes" id="UP001557485"/>
    </source>
</evidence>
<dbReference type="Gene3D" id="2.40.160.170">
    <property type="match status" value="1"/>
</dbReference>
<protein>
    <recommendedName>
        <fullName evidence="4">Outer membrane protein beta-barrel domain-containing protein</fullName>
    </recommendedName>
</protein>
<evidence type="ECO:0000313" key="2">
    <source>
        <dbReference type="EMBL" id="MEX1667499.1"/>
    </source>
</evidence>
<comment type="caution">
    <text evidence="2">The sequence shown here is derived from an EMBL/GenBank/DDBJ whole genome shotgun (WGS) entry which is preliminary data.</text>
</comment>
<accession>A0ABV3U1Z8</accession>
<dbReference type="RefSeq" id="WP_368379823.1">
    <property type="nucleotide sequence ID" value="NZ_JBFRYA010000001.1"/>
</dbReference>
<sequence length="247" mass="26795">MTFTSLATPSYSKTRAHIVTALAAGLIIANTAQADISVTAHISTIGPGVEFGYKFTPSLGWRAGWQQFATDFDFKPEDENGVPGDELNYNGNLNLKNGSVLADWYPFQARLRLSAGLLLNNSATKLVTNCQTNTSGAAPIASNCEIGSASVPSSDIDELRIAIDFEQSIAPYLGIGWVFQPDNTWFLSSDLGFAYLGKAKVDIQSSGSCNTASTCRAQLDQEERELEHDMESLKFFPIAKLSLGYRF</sequence>
<organism evidence="2 3">
    <name type="scientific">Zhongshania guokunii</name>
    <dbReference type="NCBI Taxonomy" id="641783"/>
    <lineage>
        <taxon>Bacteria</taxon>
        <taxon>Pseudomonadati</taxon>
        <taxon>Pseudomonadota</taxon>
        <taxon>Gammaproteobacteria</taxon>
        <taxon>Cellvibrionales</taxon>
        <taxon>Spongiibacteraceae</taxon>
        <taxon>Zhongshania</taxon>
    </lineage>
</organism>